<accession>A0ABX1CJD3</accession>
<evidence type="ECO:0000259" key="1">
    <source>
        <dbReference type="PROSITE" id="PS01124"/>
    </source>
</evidence>
<dbReference type="PROSITE" id="PS01124">
    <property type="entry name" value="HTH_ARAC_FAMILY_2"/>
    <property type="match status" value="1"/>
</dbReference>
<evidence type="ECO:0000313" key="2">
    <source>
        <dbReference type="EMBL" id="NJR77484.1"/>
    </source>
</evidence>
<dbReference type="Pfam" id="PF12833">
    <property type="entry name" value="HTH_18"/>
    <property type="match status" value="1"/>
</dbReference>
<dbReference type="InterPro" id="IPR018060">
    <property type="entry name" value="HTH_AraC"/>
</dbReference>
<dbReference type="Gene3D" id="1.10.10.60">
    <property type="entry name" value="Homeodomain-like"/>
    <property type="match status" value="1"/>
</dbReference>
<sequence length="280" mass="30249">MEQGAGSPISYWRASDALSGYVSGYHRYAVALPPGAVLRDALFPGWSSIRFALTGSGAWSVRLGSRRVDPVPTASFHGPSSYAGYVETGGGTLVGVGLLPMGWAALFGGDISRHANRVVPAALLDPYLPALGERLNAGEDPAAVFEEWLLDRLARSRPIDPRIVTLYDLLSDATVDRIEGVADALDMSQRALAAFTRLHFGFTPKLLLRRGRFLRALSGVLTVPDAGAALLEEAGYWDRSHFLRDCHLFLGCSVREFEKRRGPLNQMAMNVRAAVIGAPV</sequence>
<dbReference type="Proteomes" id="UP000732399">
    <property type="component" value="Unassembled WGS sequence"/>
</dbReference>
<dbReference type="RefSeq" id="WP_168132980.1">
    <property type="nucleotide sequence ID" value="NZ_JAAVJH010000001.1"/>
</dbReference>
<keyword evidence="3" id="KW-1185">Reference proteome</keyword>
<proteinExistence type="predicted"/>
<protein>
    <submittedName>
        <fullName evidence="2">AraC family transcriptional regulator</fullName>
    </submittedName>
</protein>
<dbReference type="EMBL" id="JAAVJH010000001">
    <property type="protein sequence ID" value="NJR77484.1"/>
    <property type="molecule type" value="Genomic_DNA"/>
</dbReference>
<gene>
    <name evidence="2" type="ORF">HBH26_02500</name>
</gene>
<organism evidence="2 3">
    <name type="scientific">Sphingomonas corticis</name>
    <dbReference type="NCBI Taxonomy" id="2722791"/>
    <lineage>
        <taxon>Bacteria</taxon>
        <taxon>Pseudomonadati</taxon>
        <taxon>Pseudomonadota</taxon>
        <taxon>Alphaproteobacteria</taxon>
        <taxon>Sphingomonadales</taxon>
        <taxon>Sphingomonadaceae</taxon>
        <taxon>Sphingomonas</taxon>
    </lineage>
</organism>
<evidence type="ECO:0000313" key="3">
    <source>
        <dbReference type="Proteomes" id="UP000732399"/>
    </source>
</evidence>
<comment type="caution">
    <text evidence="2">The sequence shown here is derived from an EMBL/GenBank/DDBJ whole genome shotgun (WGS) entry which is preliminary data.</text>
</comment>
<feature type="domain" description="HTH araC/xylS-type" evidence="1">
    <location>
        <begin position="160"/>
        <end position="260"/>
    </location>
</feature>
<name>A0ABX1CJD3_9SPHN</name>
<reference evidence="2 3" key="1">
    <citation type="submission" date="2020-03" db="EMBL/GenBank/DDBJ databases">
        <authorList>
            <person name="Wang L."/>
            <person name="He N."/>
            <person name="Li Y."/>
            <person name="Fang Y."/>
            <person name="Zhang F."/>
        </authorList>
    </citation>
    <scope>NUCLEOTIDE SEQUENCE [LARGE SCALE GENOMIC DNA]</scope>
    <source>
        <strain evidence="2 3">36D10-4-7</strain>
    </source>
</reference>